<keyword evidence="5 8" id="KW-1133">Transmembrane helix</keyword>
<feature type="non-terminal residue" evidence="9">
    <location>
        <position position="1"/>
    </location>
</feature>
<proteinExistence type="inferred from homology"/>
<dbReference type="AlphaFoldDB" id="A0A1B6M0X6"/>
<keyword evidence="4" id="KW-0732">Signal</keyword>
<dbReference type="EMBL" id="GEBQ01010378">
    <property type="protein sequence ID" value="JAT29599.1"/>
    <property type="molecule type" value="Transcribed_RNA"/>
</dbReference>
<sequence length="440" mass="51678">FRVVYELKNGIIYRCFFIIFGILSSINIMIVFALVLISSFLTAETSAPPEFKALPLLPNHTYRCCNNPPYNHKKGLPVTYCLYKSPKTLSRVWESDYVVINLFFEDYTLFEGRSYEEVWKHYEDHENQWYPSYFTIFNWQRELIRLNPFNDSCIGVATLKDYTLRLETVDVDGYRLGLFLLGIAIYYFSSRLARNPQFYYLTGVSAGVVLTNLFLVYFFLRLLPMRKPFLLGFVFGGSSLLAYTIRVLYDQIAVLVFTYKEVVVGYLVLSAVISFSFCYRYGPLTDPRSINLLMWSLRIMGLLAIYISTYYEEFAIAIIILLLTLSVFPFRWTLIFYRFFTNFWGRWVTQRPPPPGLLTQYEYVMQGRSCTQKELRELRNFVNSADFHDWRKIIGLKNAQRFVEFCDGQSDLSVEEKQSHHQDFDPLMNMLTDESDADSD</sequence>
<dbReference type="PANTHER" id="PTHR13598">
    <property type="entry name" value="AT07567P-RELATED"/>
    <property type="match status" value="1"/>
</dbReference>
<comment type="similarity">
    <text evidence="2">Belongs to the NEMP family.</text>
</comment>
<feature type="transmembrane region" description="Helical" evidence="8">
    <location>
        <begin position="290"/>
        <end position="308"/>
    </location>
</feature>
<evidence type="ECO:0000256" key="4">
    <source>
        <dbReference type="ARBA" id="ARBA00022729"/>
    </source>
</evidence>
<keyword evidence="3 8" id="KW-0812">Transmembrane</keyword>
<comment type="subcellular location">
    <subcellularLocation>
        <location evidence="1">Nucleus inner membrane</location>
        <topology evidence="1">Multi-pass membrane protein</topology>
        <orientation evidence="1">Nucleoplasmic side</orientation>
    </subcellularLocation>
</comment>
<protein>
    <recommendedName>
        <fullName evidence="10">Nuclear envelope integral membrane protein 1</fullName>
    </recommendedName>
</protein>
<evidence type="ECO:0008006" key="10">
    <source>
        <dbReference type="Google" id="ProtNLM"/>
    </source>
</evidence>
<dbReference type="GO" id="GO:0005637">
    <property type="term" value="C:nuclear inner membrane"/>
    <property type="evidence" value="ECO:0007669"/>
    <property type="project" value="UniProtKB-SubCell"/>
</dbReference>
<feature type="transmembrane region" description="Helical" evidence="8">
    <location>
        <begin position="198"/>
        <end position="220"/>
    </location>
</feature>
<dbReference type="InterPro" id="IPR019358">
    <property type="entry name" value="NEMP_fam"/>
</dbReference>
<accession>A0A1B6M0X6</accession>
<evidence type="ECO:0000256" key="5">
    <source>
        <dbReference type="ARBA" id="ARBA00022989"/>
    </source>
</evidence>
<evidence type="ECO:0000256" key="2">
    <source>
        <dbReference type="ARBA" id="ARBA00005748"/>
    </source>
</evidence>
<evidence type="ECO:0000256" key="1">
    <source>
        <dbReference type="ARBA" id="ARBA00004575"/>
    </source>
</evidence>
<evidence type="ECO:0000256" key="8">
    <source>
        <dbReference type="SAM" id="Phobius"/>
    </source>
</evidence>
<dbReference type="Pfam" id="PF10225">
    <property type="entry name" value="NEMP"/>
    <property type="match status" value="1"/>
</dbReference>
<keyword evidence="6 8" id="KW-0472">Membrane</keyword>
<feature type="transmembrane region" description="Helical" evidence="8">
    <location>
        <begin position="314"/>
        <end position="337"/>
    </location>
</feature>
<keyword evidence="7" id="KW-0539">Nucleus</keyword>
<feature type="transmembrane region" description="Helical" evidence="8">
    <location>
        <begin position="174"/>
        <end position="192"/>
    </location>
</feature>
<evidence type="ECO:0000256" key="3">
    <source>
        <dbReference type="ARBA" id="ARBA00022692"/>
    </source>
</evidence>
<name>A0A1B6M0X6_9HEMI</name>
<evidence type="ECO:0000256" key="7">
    <source>
        <dbReference type="ARBA" id="ARBA00023242"/>
    </source>
</evidence>
<organism evidence="9">
    <name type="scientific">Graphocephala atropunctata</name>
    <dbReference type="NCBI Taxonomy" id="36148"/>
    <lineage>
        <taxon>Eukaryota</taxon>
        <taxon>Metazoa</taxon>
        <taxon>Ecdysozoa</taxon>
        <taxon>Arthropoda</taxon>
        <taxon>Hexapoda</taxon>
        <taxon>Insecta</taxon>
        <taxon>Pterygota</taxon>
        <taxon>Neoptera</taxon>
        <taxon>Paraneoptera</taxon>
        <taxon>Hemiptera</taxon>
        <taxon>Auchenorrhyncha</taxon>
        <taxon>Membracoidea</taxon>
        <taxon>Cicadellidae</taxon>
        <taxon>Cicadellinae</taxon>
        <taxon>Cicadellini</taxon>
        <taxon>Graphocephala</taxon>
    </lineage>
</organism>
<feature type="transmembrane region" description="Helical" evidence="8">
    <location>
        <begin position="255"/>
        <end position="278"/>
    </location>
</feature>
<gene>
    <name evidence="9" type="ORF">g.30021</name>
</gene>
<feature type="transmembrane region" description="Helical" evidence="8">
    <location>
        <begin position="229"/>
        <end position="249"/>
    </location>
</feature>
<evidence type="ECO:0000313" key="9">
    <source>
        <dbReference type="EMBL" id="JAT29599.1"/>
    </source>
</evidence>
<feature type="transmembrane region" description="Helical" evidence="8">
    <location>
        <begin position="16"/>
        <end position="37"/>
    </location>
</feature>
<reference evidence="9" key="1">
    <citation type="submission" date="2015-11" db="EMBL/GenBank/DDBJ databases">
        <title>De novo transcriptome assembly of four potential Pierce s Disease insect vectors from Arizona vineyards.</title>
        <authorList>
            <person name="Tassone E.E."/>
        </authorList>
    </citation>
    <scope>NUCLEOTIDE SEQUENCE</scope>
</reference>
<dbReference type="PANTHER" id="PTHR13598:SF1">
    <property type="entry name" value="AT07567P-RELATED"/>
    <property type="match status" value="1"/>
</dbReference>
<evidence type="ECO:0000256" key="6">
    <source>
        <dbReference type="ARBA" id="ARBA00023136"/>
    </source>
</evidence>